<dbReference type="CDD" id="cd16841">
    <property type="entry name" value="RraA_family"/>
    <property type="match status" value="1"/>
</dbReference>
<dbReference type="EMBL" id="JAUSVX010000010">
    <property type="protein sequence ID" value="MDQ0471934.1"/>
    <property type="molecule type" value="Genomic_DNA"/>
</dbReference>
<dbReference type="PANTHER" id="PTHR33254">
    <property type="entry name" value="4-HYDROXY-4-METHYL-2-OXOGLUTARATE ALDOLASE 3-RELATED"/>
    <property type="match status" value="1"/>
</dbReference>
<gene>
    <name evidence="5" type="ORF">QO011_004961</name>
</gene>
<comment type="cofactor">
    <cofactor evidence="1">
        <name>a divalent metal cation</name>
        <dbReference type="ChEBI" id="CHEBI:60240"/>
    </cofactor>
</comment>
<dbReference type="PANTHER" id="PTHR33254:SF4">
    <property type="entry name" value="4-HYDROXY-4-METHYL-2-OXOGLUTARATE ALDOLASE 3-RELATED"/>
    <property type="match status" value="1"/>
</dbReference>
<dbReference type="SUPFAM" id="SSF89562">
    <property type="entry name" value="RraA-like"/>
    <property type="match status" value="1"/>
</dbReference>
<reference evidence="5 6" key="1">
    <citation type="submission" date="2023-07" db="EMBL/GenBank/DDBJ databases">
        <title>Genomic Encyclopedia of Type Strains, Phase IV (KMG-IV): sequencing the most valuable type-strain genomes for metagenomic binning, comparative biology and taxonomic classification.</title>
        <authorList>
            <person name="Goeker M."/>
        </authorList>
    </citation>
    <scope>NUCLEOTIDE SEQUENCE [LARGE SCALE GENOMIC DNA]</scope>
    <source>
        <strain evidence="5 6">DSM 19619</strain>
    </source>
</reference>
<dbReference type="RefSeq" id="WP_307277883.1">
    <property type="nucleotide sequence ID" value="NZ_JAUSVX010000010.1"/>
</dbReference>
<dbReference type="Pfam" id="PF03737">
    <property type="entry name" value="RraA-like"/>
    <property type="match status" value="1"/>
</dbReference>
<protein>
    <recommendedName>
        <fullName evidence="2">Putative 4-hydroxy-4-methyl-2-oxoglutarate aldolase</fullName>
    </recommendedName>
    <alternativeName>
        <fullName evidence="3">Regulator of ribonuclease activity homolog</fullName>
    </alternativeName>
    <alternativeName>
        <fullName evidence="4">RraA-like protein</fullName>
    </alternativeName>
</protein>
<evidence type="ECO:0000256" key="2">
    <source>
        <dbReference type="ARBA" id="ARBA00016549"/>
    </source>
</evidence>
<evidence type="ECO:0000256" key="1">
    <source>
        <dbReference type="ARBA" id="ARBA00001968"/>
    </source>
</evidence>
<evidence type="ECO:0000313" key="5">
    <source>
        <dbReference type="EMBL" id="MDQ0471934.1"/>
    </source>
</evidence>
<evidence type="ECO:0000256" key="3">
    <source>
        <dbReference type="ARBA" id="ARBA00029596"/>
    </source>
</evidence>
<name>A0ABU0JCC4_9HYPH</name>
<accession>A0ABU0JCC4</accession>
<dbReference type="InterPro" id="IPR036704">
    <property type="entry name" value="RraA/RraA-like_sf"/>
</dbReference>
<dbReference type="InterPro" id="IPR005493">
    <property type="entry name" value="RraA/RraA-like"/>
</dbReference>
<sequence length="223" mass="23038">MTVTIHSAPRSDLTPAEVEAWRSVPVAIAVDLARDIGQIDPAIRPLNPPGRQPALFGRAVTVSCEPPDFGAVVHALDIVGPGDVLMIAAAGNAEFAMIGEILGGHVRNRGGVGIVCDGAVRDVATLATWPDFSVFARFVTPRGPASAERGSINAPVVIGGRLVTPGDLVIGDDDGLVALSPATVRSRIADAREKQAREAGWIESLASGRGAIETFGLAAAKTR</sequence>
<evidence type="ECO:0000256" key="4">
    <source>
        <dbReference type="ARBA" id="ARBA00030169"/>
    </source>
</evidence>
<keyword evidence="6" id="KW-1185">Reference proteome</keyword>
<evidence type="ECO:0000313" key="6">
    <source>
        <dbReference type="Proteomes" id="UP001242480"/>
    </source>
</evidence>
<comment type="caution">
    <text evidence="5">The sequence shown here is derived from an EMBL/GenBank/DDBJ whole genome shotgun (WGS) entry which is preliminary data.</text>
</comment>
<proteinExistence type="predicted"/>
<dbReference type="Proteomes" id="UP001242480">
    <property type="component" value="Unassembled WGS sequence"/>
</dbReference>
<dbReference type="Gene3D" id="3.50.30.40">
    <property type="entry name" value="Ribonuclease E inhibitor RraA/RraA-like"/>
    <property type="match status" value="1"/>
</dbReference>
<organism evidence="5 6">
    <name type="scientific">Labrys wisconsinensis</name>
    <dbReference type="NCBI Taxonomy" id="425677"/>
    <lineage>
        <taxon>Bacteria</taxon>
        <taxon>Pseudomonadati</taxon>
        <taxon>Pseudomonadota</taxon>
        <taxon>Alphaproteobacteria</taxon>
        <taxon>Hyphomicrobiales</taxon>
        <taxon>Xanthobacteraceae</taxon>
        <taxon>Labrys</taxon>
    </lineage>
</organism>